<dbReference type="Proteomes" id="UP001303160">
    <property type="component" value="Unassembled WGS sequence"/>
</dbReference>
<keyword evidence="3" id="KW-1185">Reference proteome</keyword>
<gene>
    <name evidence="2" type="ORF">QBC40DRAFT_295556</name>
</gene>
<evidence type="ECO:0000256" key="1">
    <source>
        <dbReference type="SAM" id="MobiDB-lite"/>
    </source>
</evidence>
<comment type="caution">
    <text evidence="2">The sequence shown here is derived from an EMBL/GenBank/DDBJ whole genome shotgun (WGS) entry which is preliminary data.</text>
</comment>
<accession>A0AAN7AWY8</accession>
<reference evidence="2" key="2">
    <citation type="submission" date="2023-05" db="EMBL/GenBank/DDBJ databases">
        <authorList>
            <consortium name="Lawrence Berkeley National Laboratory"/>
            <person name="Steindorff A."/>
            <person name="Hensen N."/>
            <person name="Bonometti L."/>
            <person name="Westerberg I."/>
            <person name="Brannstrom I.O."/>
            <person name="Guillou S."/>
            <person name="Cros-Aarteil S."/>
            <person name="Calhoun S."/>
            <person name="Haridas S."/>
            <person name="Kuo A."/>
            <person name="Mondo S."/>
            <person name="Pangilinan J."/>
            <person name="Riley R."/>
            <person name="Labutti K."/>
            <person name="Andreopoulos B."/>
            <person name="Lipzen A."/>
            <person name="Chen C."/>
            <person name="Yanf M."/>
            <person name="Daum C."/>
            <person name="Ng V."/>
            <person name="Clum A."/>
            <person name="Ohm R."/>
            <person name="Martin F."/>
            <person name="Silar P."/>
            <person name="Natvig D."/>
            <person name="Lalanne C."/>
            <person name="Gautier V."/>
            <person name="Ament-Velasquez S.L."/>
            <person name="Kruys A."/>
            <person name="Hutchinson M.I."/>
            <person name="Powell A.J."/>
            <person name="Barry K."/>
            <person name="Miller A.N."/>
            <person name="Grigoriev I.V."/>
            <person name="Debuchy R."/>
            <person name="Gladieux P."/>
            <person name="Thoren M.H."/>
            <person name="Johannesson H."/>
        </authorList>
    </citation>
    <scope>NUCLEOTIDE SEQUENCE</scope>
    <source>
        <strain evidence="2">CBS 315.58</strain>
    </source>
</reference>
<reference evidence="2" key="1">
    <citation type="journal article" date="2023" name="Mol. Phylogenet. Evol.">
        <title>Genome-scale phylogeny and comparative genomics of the fungal order Sordariales.</title>
        <authorList>
            <person name="Hensen N."/>
            <person name="Bonometti L."/>
            <person name="Westerberg I."/>
            <person name="Brannstrom I.O."/>
            <person name="Guillou S."/>
            <person name="Cros-Aarteil S."/>
            <person name="Calhoun S."/>
            <person name="Haridas S."/>
            <person name="Kuo A."/>
            <person name="Mondo S."/>
            <person name="Pangilinan J."/>
            <person name="Riley R."/>
            <person name="LaButti K."/>
            <person name="Andreopoulos B."/>
            <person name="Lipzen A."/>
            <person name="Chen C."/>
            <person name="Yan M."/>
            <person name="Daum C."/>
            <person name="Ng V."/>
            <person name="Clum A."/>
            <person name="Steindorff A."/>
            <person name="Ohm R.A."/>
            <person name="Martin F."/>
            <person name="Silar P."/>
            <person name="Natvig D.O."/>
            <person name="Lalanne C."/>
            <person name="Gautier V."/>
            <person name="Ament-Velasquez S.L."/>
            <person name="Kruys A."/>
            <person name="Hutchinson M.I."/>
            <person name="Powell A.J."/>
            <person name="Barry K."/>
            <person name="Miller A.N."/>
            <person name="Grigoriev I.V."/>
            <person name="Debuchy R."/>
            <person name="Gladieux P."/>
            <person name="Hiltunen Thoren M."/>
            <person name="Johannesson H."/>
        </authorList>
    </citation>
    <scope>NUCLEOTIDE SEQUENCE</scope>
    <source>
        <strain evidence="2">CBS 315.58</strain>
    </source>
</reference>
<feature type="compositionally biased region" description="Basic and acidic residues" evidence="1">
    <location>
        <begin position="1"/>
        <end position="17"/>
    </location>
</feature>
<evidence type="ECO:0000313" key="3">
    <source>
        <dbReference type="Proteomes" id="UP001303160"/>
    </source>
</evidence>
<feature type="compositionally biased region" description="Low complexity" evidence="1">
    <location>
        <begin position="99"/>
        <end position="113"/>
    </location>
</feature>
<feature type="region of interest" description="Disordered" evidence="1">
    <location>
        <begin position="87"/>
        <end position="120"/>
    </location>
</feature>
<feature type="region of interest" description="Disordered" evidence="1">
    <location>
        <begin position="46"/>
        <end position="66"/>
    </location>
</feature>
<protein>
    <submittedName>
        <fullName evidence="2">Uncharacterized protein</fullName>
    </submittedName>
</protein>
<feature type="region of interest" description="Disordered" evidence="1">
    <location>
        <begin position="1"/>
        <end position="32"/>
    </location>
</feature>
<dbReference type="EMBL" id="MU863906">
    <property type="protein sequence ID" value="KAK4201502.1"/>
    <property type="molecule type" value="Genomic_DNA"/>
</dbReference>
<organism evidence="2 3">
    <name type="scientific">Triangularia verruculosa</name>
    <dbReference type="NCBI Taxonomy" id="2587418"/>
    <lineage>
        <taxon>Eukaryota</taxon>
        <taxon>Fungi</taxon>
        <taxon>Dikarya</taxon>
        <taxon>Ascomycota</taxon>
        <taxon>Pezizomycotina</taxon>
        <taxon>Sordariomycetes</taxon>
        <taxon>Sordariomycetidae</taxon>
        <taxon>Sordariales</taxon>
        <taxon>Podosporaceae</taxon>
        <taxon>Triangularia</taxon>
    </lineage>
</organism>
<proteinExistence type="predicted"/>
<dbReference type="AlphaFoldDB" id="A0AAN7AWY8"/>
<sequence length="362" mass="41119">MDHDAPGDNDGGRDQRRAPRRPRRPRASARAVRPGTRYFCYLCTETDPDTGEQRPKPFSKGSNLNRHCNDFHGRYHRTMPEYHASIRRQNAPARRPSQRRVAAARNPAGPGAAQSSHAPAPMDHLLPAMVCISLATTRWNVANCLQAQQAPIAPHQPQEGDQIPSNNPVDARNNEQQQYGFPVNNGNSQYSGYLYAQIQPVAQAPPAMHWDPNLAQNVQIPQLPQFQQFAQAQQFDQQMAQYTSQYHDHLPMQPTQQASQPSEFGEEDPQQVPQYMSQYHHHPLMEPTQQAGQQSQFSDENAQQMPQYMSQYNHHPLMQPTQQAGQQSQFSEEDFLEEDDLDPGVHEFYKSLTDNGYGRGPY</sequence>
<evidence type="ECO:0000313" key="2">
    <source>
        <dbReference type="EMBL" id="KAK4201502.1"/>
    </source>
</evidence>
<feature type="compositionally biased region" description="Basic residues" evidence="1">
    <location>
        <begin position="18"/>
        <end position="27"/>
    </location>
</feature>
<name>A0AAN7AWY8_9PEZI</name>